<dbReference type="EMBL" id="ML979133">
    <property type="protein sequence ID" value="KAF1919009.1"/>
    <property type="molecule type" value="Genomic_DNA"/>
</dbReference>
<accession>A0A6A5QUD6</accession>
<gene>
    <name evidence="2" type="ORF">BDU57DRAFT_511845</name>
</gene>
<dbReference type="Proteomes" id="UP000800096">
    <property type="component" value="Unassembled WGS sequence"/>
</dbReference>
<name>A0A6A5QUD6_AMPQU</name>
<feature type="region of interest" description="Disordered" evidence="1">
    <location>
        <begin position="185"/>
        <end position="214"/>
    </location>
</feature>
<evidence type="ECO:0000313" key="2">
    <source>
        <dbReference type="EMBL" id="KAF1919009.1"/>
    </source>
</evidence>
<dbReference type="AlphaFoldDB" id="A0A6A5QUD6"/>
<evidence type="ECO:0000313" key="3">
    <source>
        <dbReference type="Proteomes" id="UP000800096"/>
    </source>
</evidence>
<proteinExistence type="predicted"/>
<dbReference type="OrthoDB" id="3762311at2759"/>
<evidence type="ECO:0000256" key="1">
    <source>
        <dbReference type="SAM" id="MobiDB-lite"/>
    </source>
</evidence>
<protein>
    <submittedName>
        <fullName evidence="2">Uncharacterized protein</fullName>
    </submittedName>
</protein>
<reference evidence="2" key="1">
    <citation type="journal article" date="2020" name="Stud. Mycol.">
        <title>101 Dothideomycetes genomes: a test case for predicting lifestyles and emergence of pathogens.</title>
        <authorList>
            <person name="Haridas S."/>
            <person name="Albert R."/>
            <person name="Binder M."/>
            <person name="Bloem J."/>
            <person name="Labutti K."/>
            <person name="Salamov A."/>
            <person name="Andreopoulos B."/>
            <person name="Baker S."/>
            <person name="Barry K."/>
            <person name="Bills G."/>
            <person name="Bluhm B."/>
            <person name="Cannon C."/>
            <person name="Castanera R."/>
            <person name="Culley D."/>
            <person name="Daum C."/>
            <person name="Ezra D."/>
            <person name="Gonzalez J."/>
            <person name="Henrissat B."/>
            <person name="Kuo A."/>
            <person name="Liang C."/>
            <person name="Lipzen A."/>
            <person name="Lutzoni F."/>
            <person name="Magnuson J."/>
            <person name="Mondo S."/>
            <person name="Nolan M."/>
            <person name="Ohm R."/>
            <person name="Pangilinan J."/>
            <person name="Park H.-J."/>
            <person name="Ramirez L."/>
            <person name="Alfaro M."/>
            <person name="Sun H."/>
            <person name="Tritt A."/>
            <person name="Yoshinaga Y."/>
            <person name="Zwiers L.-H."/>
            <person name="Turgeon B."/>
            <person name="Goodwin S."/>
            <person name="Spatafora J."/>
            <person name="Crous P."/>
            <person name="Grigoriev I."/>
        </authorList>
    </citation>
    <scope>NUCLEOTIDE SEQUENCE</scope>
    <source>
        <strain evidence="2">HMLAC05119</strain>
    </source>
</reference>
<keyword evidence="3" id="KW-1185">Reference proteome</keyword>
<sequence length="214" mass="24910">MPCTRDIPAMLSVTAAAIDLGMDKYVAHMYRKCEAVLRNHFPAYAALDALASLATQHARLLYVVASQNLAVRMRANRIPDPEAFEAYLRTRNTVLGEHIRVAMERFQGYVRVNERMGEELVERVERAKKNQVAARIAGEEEWEEEEEEKRKRIEEKEVADQVFWMMKKAEEEYDEKSVQQKLELEEGDAGRKFTARDRAHWRKTRGTRLPAWAE</sequence>
<feature type="compositionally biased region" description="Basic and acidic residues" evidence="1">
    <location>
        <begin position="185"/>
        <end position="198"/>
    </location>
</feature>
<organism evidence="2 3">
    <name type="scientific">Ampelomyces quisqualis</name>
    <name type="common">Powdery mildew agent</name>
    <dbReference type="NCBI Taxonomy" id="50730"/>
    <lineage>
        <taxon>Eukaryota</taxon>
        <taxon>Fungi</taxon>
        <taxon>Dikarya</taxon>
        <taxon>Ascomycota</taxon>
        <taxon>Pezizomycotina</taxon>
        <taxon>Dothideomycetes</taxon>
        <taxon>Pleosporomycetidae</taxon>
        <taxon>Pleosporales</taxon>
        <taxon>Pleosporineae</taxon>
        <taxon>Phaeosphaeriaceae</taxon>
        <taxon>Ampelomyces</taxon>
    </lineage>
</organism>